<keyword evidence="1" id="KW-0880">Kelch repeat</keyword>
<proteinExistence type="predicted"/>
<dbReference type="AlphaFoldDB" id="A0A1J4KF73"/>
<accession>A0A1J4KF73</accession>
<comment type="caution">
    <text evidence="3">The sequence shown here is derived from an EMBL/GenBank/DDBJ whole genome shotgun (WGS) entry which is preliminary data.</text>
</comment>
<dbReference type="InterPro" id="IPR015915">
    <property type="entry name" value="Kelch-typ_b-propeller"/>
</dbReference>
<reference evidence="3" key="1">
    <citation type="submission" date="2016-10" db="EMBL/GenBank/DDBJ databases">
        <authorList>
            <person name="Benchimol M."/>
            <person name="Almeida L.G."/>
            <person name="Vasconcelos A.T."/>
            <person name="Perreira-Neves A."/>
            <person name="Rosa I.A."/>
            <person name="Tasca T."/>
            <person name="Bogo M.R."/>
            <person name="de Souza W."/>
        </authorList>
    </citation>
    <scope>NUCLEOTIDE SEQUENCE [LARGE SCALE GENOMIC DNA]</scope>
    <source>
        <strain evidence="3">K</strain>
    </source>
</reference>
<dbReference type="PANTHER" id="PTHR46093">
    <property type="entry name" value="ACYL-COA-BINDING DOMAIN-CONTAINING PROTEIN 5"/>
    <property type="match status" value="1"/>
</dbReference>
<dbReference type="PANTHER" id="PTHR46093:SF18">
    <property type="entry name" value="FIBRONECTIN TYPE-III DOMAIN-CONTAINING PROTEIN"/>
    <property type="match status" value="1"/>
</dbReference>
<organism evidence="3 4">
    <name type="scientific">Tritrichomonas foetus</name>
    <dbReference type="NCBI Taxonomy" id="1144522"/>
    <lineage>
        <taxon>Eukaryota</taxon>
        <taxon>Metamonada</taxon>
        <taxon>Parabasalia</taxon>
        <taxon>Tritrichomonadida</taxon>
        <taxon>Tritrichomonadidae</taxon>
        <taxon>Tritrichomonas</taxon>
    </lineage>
</organism>
<dbReference type="OrthoDB" id="10250130at2759"/>
<evidence type="ECO:0000313" key="4">
    <source>
        <dbReference type="Proteomes" id="UP000179807"/>
    </source>
</evidence>
<dbReference type="SUPFAM" id="SSF117281">
    <property type="entry name" value="Kelch motif"/>
    <property type="match status" value="1"/>
</dbReference>
<evidence type="ECO:0000256" key="2">
    <source>
        <dbReference type="ARBA" id="ARBA00022737"/>
    </source>
</evidence>
<evidence type="ECO:0000256" key="1">
    <source>
        <dbReference type="ARBA" id="ARBA00022441"/>
    </source>
</evidence>
<dbReference type="GeneID" id="94836268"/>
<sequence length="408" mass="45937">MGANVSTIPEDLCSPYYFALESLKNDGYGKLDHNSLNNNIISKTDCVANVSSKRKASLSPIKSAFNGVWSIILTSSLCPPNRIGQFSCYSKEKFTEYIGYGISPSGITLTDVWEFNTQTLTWRKILLNGEKISPRSGSSAIFYNGCIIIFGGYNKPNYFGDLHTINVNTGEVRRHKTHGQEPEPRSTPIMGIYNRKLFIWGGYNGNYINDLSILSFDDMKWNKISFEFSGRSSIPFLTDKNQIFAYGGSNENGLVSINMETLSIENVITTGCCPPAEIASAGMVNIGEYYLFFGGKASTKYTILYALDVKRMWWYVFHVLPDDVTTSLDDGKISDLFQIFMIPRIYNYSFCYNEKKRQVMAFMGTPHSDPPSIFIISIGEALGFINLRQDMRECFENDMNMFSSTQSS</sequence>
<dbReference type="RefSeq" id="XP_068363241.1">
    <property type="nucleotide sequence ID" value="XM_068501564.1"/>
</dbReference>
<dbReference type="VEuPathDB" id="TrichDB:TRFO_20743"/>
<keyword evidence="4" id="KW-1185">Reference proteome</keyword>
<dbReference type="EMBL" id="MLAK01000621">
    <property type="protein sequence ID" value="OHT10105.1"/>
    <property type="molecule type" value="Genomic_DNA"/>
</dbReference>
<dbReference type="Pfam" id="PF24681">
    <property type="entry name" value="Kelch_KLHDC2_KLHL20_DRC7"/>
    <property type="match status" value="1"/>
</dbReference>
<name>A0A1J4KF73_9EUKA</name>
<evidence type="ECO:0000313" key="3">
    <source>
        <dbReference type="EMBL" id="OHT10105.1"/>
    </source>
</evidence>
<protein>
    <submittedName>
        <fullName evidence="3">Kelch motif family protein</fullName>
    </submittedName>
</protein>
<keyword evidence="2" id="KW-0677">Repeat</keyword>
<dbReference type="Proteomes" id="UP000179807">
    <property type="component" value="Unassembled WGS sequence"/>
</dbReference>
<dbReference type="Gene3D" id="2.120.10.80">
    <property type="entry name" value="Kelch-type beta propeller"/>
    <property type="match status" value="1"/>
</dbReference>
<gene>
    <name evidence="3" type="ORF">TRFO_20743</name>
</gene>